<dbReference type="GO" id="GO:0052621">
    <property type="term" value="F:diguanylate cyclase activity"/>
    <property type="evidence" value="ECO:0007669"/>
    <property type="project" value="UniProtKB-EC"/>
</dbReference>
<reference evidence="6 7" key="1">
    <citation type="submission" date="2023-08" db="EMBL/GenBank/DDBJ databases">
        <title>Pleionea litopenaei sp. nov., isolated from stomach of juvenile Litopenaeus vannamei.</title>
        <authorList>
            <person name="Rho A.M."/>
            <person name="Hwang C.Y."/>
        </authorList>
    </citation>
    <scope>NUCLEOTIDE SEQUENCE [LARGE SCALE GENOMIC DNA]</scope>
    <source>
        <strain evidence="6 7">HL-JVS1</strain>
    </source>
</reference>
<dbReference type="Pfam" id="PF00990">
    <property type="entry name" value="GGDEF"/>
    <property type="match status" value="1"/>
</dbReference>
<dbReference type="InterPro" id="IPR011006">
    <property type="entry name" value="CheY-like_superfamily"/>
</dbReference>
<evidence type="ECO:0000313" key="6">
    <source>
        <dbReference type="EMBL" id="WMS87408.1"/>
    </source>
</evidence>
<dbReference type="SMART" id="SM00267">
    <property type="entry name" value="GGDEF"/>
    <property type="match status" value="1"/>
</dbReference>
<protein>
    <recommendedName>
        <fullName evidence="1">diguanylate cyclase</fullName>
        <ecNumber evidence="1">2.7.7.65</ecNumber>
    </recommendedName>
</protein>
<dbReference type="GO" id="GO:0043709">
    <property type="term" value="P:cell adhesion involved in single-species biofilm formation"/>
    <property type="evidence" value="ECO:0007669"/>
    <property type="project" value="TreeGrafter"/>
</dbReference>
<dbReference type="Proteomes" id="UP001239782">
    <property type="component" value="Chromosome"/>
</dbReference>
<dbReference type="InterPro" id="IPR001789">
    <property type="entry name" value="Sig_transdc_resp-reg_receiver"/>
</dbReference>
<dbReference type="InterPro" id="IPR000160">
    <property type="entry name" value="GGDEF_dom"/>
</dbReference>
<organism evidence="6 7">
    <name type="scientific">Pleionea litopenaei</name>
    <dbReference type="NCBI Taxonomy" id="3070815"/>
    <lineage>
        <taxon>Bacteria</taxon>
        <taxon>Pseudomonadati</taxon>
        <taxon>Pseudomonadota</taxon>
        <taxon>Gammaproteobacteria</taxon>
        <taxon>Oceanospirillales</taxon>
        <taxon>Pleioneaceae</taxon>
        <taxon>Pleionea</taxon>
    </lineage>
</organism>
<sequence length="306" mass="34717">MGFRQLKVLVVDDNEEDCHLTKRYLLEDEKGRYFVETLDSIRALRELAKSDSFDIVLLDLNLLDVSGLDTLLQCRQVVGGLPIIVITGINDEALGEKAVQLGAQDYIPKDELNAPLLKRTIRLALERHLLMEALTEKAFKDELTLLPNRRAFKERLANTLVTAQKNDESFAVVLFDLNGFKPINDEYGHDAGDQVLSQLGAKLRMNTRRRDFFARIGGDEFSAIITSLYSIDQLQRVIRNNILIFESEFYIIIDDQIITKTLTVSIGAAMYPLDGQEGKELLKLADQNMYDVKRKNSSESDFKIGK</sequence>
<dbReference type="AlphaFoldDB" id="A0AA51RTK3"/>
<feature type="modified residue" description="4-aspartylphosphate" evidence="3">
    <location>
        <position position="59"/>
    </location>
</feature>
<evidence type="ECO:0000259" key="4">
    <source>
        <dbReference type="PROSITE" id="PS50110"/>
    </source>
</evidence>
<dbReference type="CDD" id="cd01949">
    <property type="entry name" value="GGDEF"/>
    <property type="match status" value="1"/>
</dbReference>
<dbReference type="InterPro" id="IPR029787">
    <property type="entry name" value="Nucleotide_cyclase"/>
</dbReference>
<comment type="catalytic activity">
    <reaction evidence="2">
        <text>2 GTP = 3',3'-c-di-GMP + 2 diphosphate</text>
        <dbReference type="Rhea" id="RHEA:24898"/>
        <dbReference type="ChEBI" id="CHEBI:33019"/>
        <dbReference type="ChEBI" id="CHEBI:37565"/>
        <dbReference type="ChEBI" id="CHEBI:58805"/>
        <dbReference type="EC" id="2.7.7.65"/>
    </reaction>
</comment>
<dbReference type="Gene3D" id="3.30.70.270">
    <property type="match status" value="1"/>
</dbReference>
<dbReference type="GO" id="GO:0000160">
    <property type="term" value="P:phosphorelay signal transduction system"/>
    <property type="evidence" value="ECO:0007669"/>
    <property type="project" value="InterPro"/>
</dbReference>
<proteinExistence type="predicted"/>
<dbReference type="SUPFAM" id="SSF55073">
    <property type="entry name" value="Nucleotide cyclase"/>
    <property type="match status" value="1"/>
</dbReference>
<dbReference type="Pfam" id="PF00072">
    <property type="entry name" value="Response_reg"/>
    <property type="match status" value="1"/>
</dbReference>
<evidence type="ECO:0000256" key="2">
    <source>
        <dbReference type="ARBA" id="ARBA00034247"/>
    </source>
</evidence>
<dbReference type="Gene3D" id="3.40.50.2300">
    <property type="match status" value="1"/>
</dbReference>
<dbReference type="PROSITE" id="PS50110">
    <property type="entry name" value="RESPONSE_REGULATORY"/>
    <property type="match status" value="1"/>
</dbReference>
<feature type="domain" description="GGDEF" evidence="5">
    <location>
        <begin position="168"/>
        <end position="306"/>
    </location>
</feature>
<dbReference type="PANTHER" id="PTHR45138">
    <property type="entry name" value="REGULATORY COMPONENTS OF SENSORY TRANSDUCTION SYSTEM"/>
    <property type="match status" value="1"/>
</dbReference>
<feature type="domain" description="Response regulatory" evidence="4">
    <location>
        <begin position="7"/>
        <end position="124"/>
    </location>
</feature>
<evidence type="ECO:0000259" key="5">
    <source>
        <dbReference type="PROSITE" id="PS50887"/>
    </source>
</evidence>
<dbReference type="EC" id="2.7.7.65" evidence="1"/>
<dbReference type="CDD" id="cd00156">
    <property type="entry name" value="REC"/>
    <property type="match status" value="1"/>
</dbReference>
<dbReference type="InterPro" id="IPR050469">
    <property type="entry name" value="Diguanylate_Cyclase"/>
</dbReference>
<dbReference type="RefSeq" id="WP_309202551.1">
    <property type="nucleotide sequence ID" value="NZ_CP133548.1"/>
</dbReference>
<evidence type="ECO:0000313" key="7">
    <source>
        <dbReference type="Proteomes" id="UP001239782"/>
    </source>
</evidence>
<dbReference type="EMBL" id="CP133548">
    <property type="protein sequence ID" value="WMS87408.1"/>
    <property type="molecule type" value="Genomic_DNA"/>
</dbReference>
<dbReference type="InterPro" id="IPR043128">
    <property type="entry name" value="Rev_trsase/Diguanyl_cyclase"/>
</dbReference>
<dbReference type="KEGG" id="plei:Q9312_00420"/>
<dbReference type="SMART" id="SM00448">
    <property type="entry name" value="REC"/>
    <property type="match status" value="1"/>
</dbReference>
<keyword evidence="7" id="KW-1185">Reference proteome</keyword>
<evidence type="ECO:0000256" key="3">
    <source>
        <dbReference type="PROSITE-ProRule" id="PRU00169"/>
    </source>
</evidence>
<dbReference type="GO" id="GO:1902201">
    <property type="term" value="P:negative regulation of bacterial-type flagellum-dependent cell motility"/>
    <property type="evidence" value="ECO:0007669"/>
    <property type="project" value="TreeGrafter"/>
</dbReference>
<accession>A0AA51RTK3</accession>
<dbReference type="SUPFAM" id="SSF52172">
    <property type="entry name" value="CheY-like"/>
    <property type="match status" value="1"/>
</dbReference>
<evidence type="ECO:0000256" key="1">
    <source>
        <dbReference type="ARBA" id="ARBA00012528"/>
    </source>
</evidence>
<name>A0AA51RTK3_9GAMM</name>
<gene>
    <name evidence="6" type="ORF">Q9312_00420</name>
</gene>
<dbReference type="PROSITE" id="PS50887">
    <property type="entry name" value="GGDEF"/>
    <property type="match status" value="1"/>
</dbReference>
<dbReference type="PANTHER" id="PTHR45138:SF9">
    <property type="entry name" value="DIGUANYLATE CYCLASE DGCM-RELATED"/>
    <property type="match status" value="1"/>
</dbReference>
<dbReference type="GO" id="GO:0005886">
    <property type="term" value="C:plasma membrane"/>
    <property type="evidence" value="ECO:0007669"/>
    <property type="project" value="TreeGrafter"/>
</dbReference>
<keyword evidence="3" id="KW-0597">Phosphoprotein</keyword>
<dbReference type="NCBIfam" id="TIGR00254">
    <property type="entry name" value="GGDEF"/>
    <property type="match status" value="1"/>
</dbReference>